<dbReference type="PANTHER" id="PTHR36058:SF1">
    <property type="entry name" value="NUCLEOPHOSMIN"/>
    <property type="match status" value="1"/>
</dbReference>
<accession>A0A922JCG9</accession>
<dbReference type="PANTHER" id="PTHR36058">
    <property type="entry name" value="NUCLEOPHOSMIN"/>
    <property type="match status" value="1"/>
</dbReference>
<evidence type="ECO:0000313" key="1">
    <source>
        <dbReference type="EMBL" id="KAG6702560.1"/>
    </source>
</evidence>
<dbReference type="EMBL" id="CM031831">
    <property type="protein sequence ID" value="KAG6702560.1"/>
    <property type="molecule type" value="Genomic_DNA"/>
</dbReference>
<reference evidence="1" key="1">
    <citation type="submission" date="2021-01" db="EMBL/GenBank/DDBJ databases">
        <authorList>
            <person name="Lovell J.T."/>
            <person name="Bentley N."/>
            <person name="Bhattarai G."/>
            <person name="Jenkins J.W."/>
            <person name="Sreedasyam A."/>
            <person name="Alarcon Y."/>
            <person name="Bock C."/>
            <person name="Boston L."/>
            <person name="Carlson J."/>
            <person name="Cervantes K."/>
            <person name="Clermont K."/>
            <person name="Krom N."/>
            <person name="Kubenka K."/>
            <person name="Mamidi S."/>
            <person name="Mattison C."/>
            <person name="Monteros M."/>
            <person name="Pisani C."/>
            <person name="Plott C."/>
            <person name="Rajasekar S."/>
            <person name="Rhein H.S."/>
            <person name="Rohla C."/>
            <person name="Song M."/>
            <person name="Hilaire R.S."/>
            <person name="Shu S."/>
            <person name="Wells L."/>
            <person name="Wang X."/>
            <person name="Webber J."/>
            <person name="Heerema R.J."/>
            <person name="Klein P."/>
            <person name="Conner P."/>
            <person name="Grauke L."/>
            <person name="Grimwood J."/>
            <person name="Schmutz J."/>
            <person name="Randall J.J."/>
        </authorList>
    </citation>
    <scope>NUCLEOTIDE SEQUENCE</scope>
    <source>
        <tissue evidence="1">Leaf</tissue>
    </source>
</reference>
<name>A0A922JCG9_CARIL</name>
<organism evidence="1 2">
    <name type="scientific">Carya illinoinensis</name>
    <name type="common">Pecan</name>
    <dbReference type="NCBI Taxonomy" id="32201"/>
    <lineage>
        <taxon>Eukaryota</taxon>
        <taxon>Viridiplantae</taxon>
        <taxon>Streptophyta</taxon>
        <taxon>Embryophyta</taxon>
        <taxon>Tracheophyta</taxon>
        <taxon>Spermatophyta</taxon>
        <taxon>Magnoliopsida</taxon>
        <taxon>eudicotyledons</taxon>
        <taxon>Gunneridae</taxon>
        <taxon>Pentapetalae</taxon>
        <taxon>rosids</taxon>
        <taxon>fabids</taxon>
        <taxon>Fagales</taxon>
        <taxon>Juglandaceae</taxon>
        <taxon>Carya</taxon>
    </lineage>
</organism>
<comment type="caution">
    <text evidence="1">The sequence shown here is derived from an EMBL/GenBank/DDBJ whole genome shotgun (WGS) entry which is preliminary data.</text>
</comment>
<evidence type="ECO:0000313" key="2">
    <source>
        <dbReference type="Proteomes" id="UP000811246"/>
    </source>
</evidence>
<protein>
    <submittedName>
        <fullName evidence="1">Uncharacterized protein</fullName>
    </submittedName>
</protein>
<dbReference type="AlphaFoldDB" id="A0A922JCG9"/>
<gene>
    <name evidence="1" type="ORF">I3842_07G040700</name>
</gene>
<dbReference type="Proteomes" id="UP000811246">
    <property type="component" value="Chromosome 7"/>
</dbReference>
<proteinExistence type="predicted"/>
<sequence length="55" mass="6492">MKSRPEICENLAAQFYHQVQKKQAEITPKKISEYQIIELEENVCNLKKAEADWIL</sequence>